<dbReference type="FunFam" id="3.40.50.720:FF:000084">
    <property type="entry name" value="Short-chain dehydrogenase reductase"/>
    <property type="match status" value="1"/>
</dbReference>
<keyword evidence="4" id="KW-0560">Oxidoreductase</keyword>
<reference evidence="10 11" key="1">
    <citation type="submission" date="2018-06" db="EMBL/GenBank/DDBJ databases">
        <title>Genome Sequence of the Brown Rot Fungal Pathogen Monilinia fructigena.</title>
        <authorList>
            <person name="Landi L."/>
            <person name="De Miccolis Angelini R.M."/>
            <person name="Pollastro S."/>
            <person name="Abate D."/>
            <person name="Faretra F."/>
            <person name="Romanazzi G."/>
        </authorList>
    </citation>
    <scope>NUCLEOTIDE SEQUENCE [LARGE SCALE GENOMIC DNA]</scope>
    <source>
        <strain evidence="10 11">Mfrg269</strain>
    </source>
</reference>
<dbReference type="PRINTS" id="PR00081">
    <property type="entry name" value="GDHRDH"/>
</dbReference>
<evidence type="ECO:0000256" key="6">
    <source>
        <dbReference type="ARBA" id="ARBA00068707"/>
    </source>
</evidence>
<dbReference type="PANTHER" id="PTHR43477:SF1">
    <property type="entry name" value="DIHYDROANTICAPSIN 7-DEHYDROGENASE"/>
    <property type="match status" value="1"/>
</dbReference>
<evidence type="ECO:0000256" key="3">
    <source>
        <dbReference type="ARBA" id="ARBA00022857"/>
    </source>
</evidence>
<dbReference type="PRINTS" id="PR00080">
    <property type="entry name" value="SDRFAMILY"/>
</dbReference>
<evidence type="ECO:0000313" key="10">
    <source>
        <dbReference type="EMBL" id="RAL68528.1"/>
    </source>
</evidence>
<sequence>MLARRRSSLTMNHIGIESHEFLQNASSATCQPHCATCHYLRLRFTRAASYDVVREDPTQRTEKMSQQNLRDQWHSRANWHSPPRNMIDGIGFNKVAIVTGCASGMGLETTRLFLGHQYRVLGVDISNMDYEKLEKKDQERFHFHKGDLRSDGECDEVVRICVAEFGDTIDVLANIAGIMDAFAAADKITDDEWDRVIAINLTVPTKLMRAVLPFMRAKKNGVIINVASKAALSGASAGVAYTASKHGLLGVTKNTAFRFRDEGIRCNAVCPGGVMTNISSSIDQAYFDQEAYAVLAPVQALHMKLGELPPVTVSAVAEAILYLASDGAKSINGVALPIDNAWSTI</sequence>
<keyword evidence="3" id="KW-0521">NADP</keyword>
<gene>
    <name evidence="10" type="ORF">DID88_007256</name>
</gene>
<keyword evidence="11" id="KW-1185">Reference proteome</keyword>
<dbReference type="InterPro" id="IPR036291">
    <property type="entry name" value="NAD(P)-bd_dom_sf"/>
</dbReference>
<dbReference type="PROSITE" id="PS00061">
    <property type="entry name" value="ADH_SHORT"/>
    <property type="match status" value="1"/>
</dbReference>
<evidence type="ECO:0000256" key="7">
    <source>
        <dbReference type="ARBA" id="ARBA00069153"/>
    </source>
</evidence>
<accession>A0A395J8R8</accession>
<dbReference type="PANTHER" id="PTHR43477">
    <property type="entry name" value="DIHYDROANTICAPSIN 7-DEHYDROGENASE"/>
    <property type="match status" value="1"/>
</dbReference>
<keyword evidence="5" id="KW-0843">Virulence</keyword>
<evidence type="ECO:0000256" key="9">
    <source>
        <dbReference type="RuleBase" id="RU000363"/>
    </source>
</evidence>
<dbReference type="InterPro" id="IPR051122">
    <property type="entry name" value="SDR_DHRS6-like"/>
</dbReference>
<name>A0A395J8R8_9HELO</name>
<evidence type="ECO:0000256" key="4">
    <source>
        <dbReference type="ARBA" id="ARBA00023002"/>
    </source>
</evidence>
<protein>
    <recommendedName>
        <fullName evidence="6">Short-chain dehydrogenase/reductase ABA4</fullName>
    </recommendedName>
    <alternativeName>
        <fullName evidence="8">Abscisic acid biosynthesis cluster protein 4</fullName>
    </alternativeName>
    <alternativeName>
        <fullName evidence="7">Short-chain dehydrogenase/reductase aba4</fullName>
    </alternativeName>
</protein>
<dbReference type="Pfam" id="PF00106">
    <property type="entry name" value="adh_short"/>
    <property type="match status" value="1"/>
</dbReference>
<evidence type="ECO:0000256" key="8">
    <source>
        <dbReference type="ARBA" id="ARBA00074993"/>
    </source>
</evidence>
<evidence type="ECO:0000256" key="1">
    <source>
        <dbReference type="ARBA" id="ARBA00004972"/>
    </source>
</evidence>
<dbReference type="OrthoDB" id="37659at2759"/>
<comment type="pathway">
    <text evidence="1">Hormone biosynthesis.</text>
</comment>
<organism evidence="10 11">
    <name type="scientific">Monilinia fructigena</name>
    <dbReference type="NCBI Taxonomy" id="38457"/>
    <lineage>
        <taxon>Eukaryota</taxon>
        <taxon>Fungi</taxon>
        <taxon>Dikarya</taxon>
        <taxon>Ascomycota</taxon>
        <taxon>Pezizomycotina</taxon>
        <taxon>Leotiomycetes</taxon>
        <taxon>Helotiales</taxon>
        <taxon>Sclerotiniaceae</taxon>
        <taxon>Monilinia</taxon>
    </lineage>
</organism>
<proteinExistence type="inferred from homology"/>
<evidence type="ECO:0000256" key="5">
    <source>
        <dbReference type="ARBA" id="ARBA00023026"/>
    </source>
</evidence>
<dbReference type="GO" id="GO:0016491">
    <property type="term" value="F:oxidoreductase activity"/>
    <property type="evidence" value="ECO:0007669"/>
    <property type="project" value="UniProtKB-KW"/>
</dbReference>
<dbReference type="InterPro" id="IPR020904">
    <property type="entry name" value="Sc_DH/Rdtase_CS"/>
</dbReference>
<dbReference type="SUPFAM" id="SSF51735">
    <property type="entry name" value="NAD(P)-binding Rossmann-fold domains"/>
    <property type="match status" value="1"/>
</dbReference>
<dbReference type="GO" id="GO:0009688">
    <property type="term" value="P:abscisic acid biosynthetic process"/>
    <property type="evidence" value="ECO:0007669"/>
    <property type="project" value="UniProtKB-ARBA"/>
</dbReference>
<dbReference type="Proteomes" id="UP000249056">
    <property type="component" value="Unassembled WGS sequence"/>
</dbReference>
<comment type="caution">
    <text evidence="10">The sequence shown here is derived from an EMBL/GenBank/DDBJ whole genome shotgun (WGS) entry which is preliminary data.</text>
</comment>
<dbReference type="AlphaFoldDB" id="A0A395J8R8"/>
<evidence type="ECO:0000313" key="11">
    <source>
        <dbReference type="Proteomes" id="UP000249056"/>
    </source>
</evidence>
<dbReference type="Gene3D" id="3.40.50.720">
    <property type="entry name" value="NAD(P)-binding Rossmann-like Domain"/>
    <property type="match status" value="1"/>
</dbReference>
<dbReference type="CDD" id="cd05233">
    <property type="entry name" value="SDR_c"/>
    <property type="match status" value="1"/>
</dbReference>
<dbReference type="InterPro" id="IPR002347">
    <property type="entry name" value="SDR_fam"/>
</dbReference>
<dbReference type="EMBL" id="QKRW01000001">
    <property type="protein sequence ID" value="RAL68528.1"/>
    <property type="molecule type" value="Genomic_DNA"/>
</dbReference>
<comment type="similarity">
    <text evidence="2 9">Belongs to the short-chain dehydrogenases/reductases (SDR) family.</text>
</comment>
<evidence type="ECO:0000256" key="2">
    <source>
        <dbReference type="ARBA" id="ARBA00006484"/>
    </source>
</evidence>